<dbReference type="Proteomes" id="UP000008303">
    <property type="component" value="Chromosome"/>
</dbReference>
<evidence type="ECO:0000313" key="8">
    <source>
        <dbReference type="EMBL" id="AEB28526.1"/>
    </source>
</evidence>
<comment type="catalytic activity">
    <reaction evidence="1 6">
        <text>a beta-lactam + H2O = a substituted beta-amino acid</text>
        <dbReference type="Rhea" id="RHEA:20401"/>
        <dbReference type="ChEBI" id="CHEBI:15377"/>
        <dbReference type="ChEBI" id="CHEBI:35627"/>
        <dbReference type="ChEBI" id="CHEBI:140347"/>
        <dbReference type="EC" id="3.5.2.6"/>
    </reaction>
</comment>
<evidence type="ECO:0000256" key="4">
    <source>
        <dbReference type="ARBA" id="ARBA00022801"/>
    </source>
</evidence>
<dbReference type="NCBIfam" id="NF033103">
    <property type="entry name" value="bla_class_A"/>
    <property type="match status" value="1"/>
</dbReference>
<dbReference type="Pfam" id="PF13354">
    <property type="entry name" value="Beta-lactamase2"/>
    <property type="match status" value="1"/>
</dbReference>
<dbReference type="RefSeq" id="WP_014547979.1">
    <property type="nucleotide sequence ID" value="NC_017449.1"/>
</dbReference>
<dbReference type="PANTHER" id="PTHR35333">
    <property type="entry name" value="BETA-LACTAMASE"/>
    <property type="match status" value="1"/>
</dbReference>
<evidence type="ECO:0000256" key="3">
    <source>
        <dbReference type="ARBA" id="ARBA00012865"/>
    </source>
</evidence>
<evidence type="ECO:0000256" key="6">
    <source>
        <dbReference type="RuleBase" id="RU361140"/>
    </source>
</evidence>
<dbReference type="PRINTS" id="PR00118">
    <property type="entry name" value="BLACTAMASEA"/>
</dbReference>
<dbReference type="InterPro" id="IPR012338">
    <property type="entry name" value="Beta-lactam/transpept-like"/>
</dbReference>
<evidence type="ECO:0000259" key="7">
    <source>
        <dbReference type="Pfam" id="PF13354"/>
    </source>
</evidence>
<feature type="domain" description="Beta-lactamase class A catalytic" evidence="7">
    <location>
        <begin position="43"/>
        <end position="260"/>
    </location>
</feature>
<dbReference type="HOGENOM" id="CLU_031960_6_0_6"/>
<keyword evidence="4 6" id="KW-0378">Hydrolase</keyword>
<dbReference type="PROSITE" id="PS00146">
    <property type="entry name" value="BETA_LACTAMASE_A"/>
    <property type="match status" value="1"/>
</dbReference>
<evidence type="ECO:0000313" key="9">
    <source>
        <dbReference type="Proteomes" id="UP000008303"/>
    </source>
</evidence>
<dbReference type="AlphaFoldDB" id="F4BK32"/>
<accession>F4BK32</accession>
<dbReference type="GO" id="GO:0008800">
    <property type="term" value="F:beta-lactamase activity"/>
    <property type="evidence" value="ECO:0007669"/>
    <property type="project" value="UniProtKB-UniRule"/>
</dbReference>
<dbReference type="SUPFAM" id="SSF56601">
    <property type="entry name" value="beta-lactamase/transpeptidase-like"/>
    <property type="match status" value="1"/>
</dbReference>
<gene>
    <name evidence="8" type="ordered locus">FN3523_0669</name>
</gene>
<keyword evidence="5 6" id="KW-0046">Antibiotic resistance</keyword>
<dbReference type="GO" id="GO:0030655">
    <property type="term" value="P:beta-lactam antibiotic catabolic process"/>
    <property type="evidence" value="ECO:0007669"/>
    <property type="project" value="InterPro"/>
</dbReference>
<dbReference type="eggNOG" id="COG2367">
    <property type="taxonomic scope" value="Bacteria"/>
</dbReference>
<proteinExistence type="inferred from homology"/>
<dbReference type="InterPro" id="IPR023650">
    <property type="entry name" value="Beta-lactam_class-A_AS"/>
</dbReference>
<dbReference type="InterPro" id="IPR045155">
    <property type="entry name" value="Beta-lactam_cat"/>
</dbReference>
<comment type="similarity">
    <text evidence="2 6">Belongs to the class-A beta-lactamase family.</text>
</comment>
<dbReference type="KEGG" id="fcn:FN3523_0669"/>
<dbReference type="EMBL" id="CP002558">
    <property type="protein sequence ID" value="AEB28526.1"/>
    <property type="molecule type" value="Genomic_DNA"/>
</dbReference>
<name>F4BK32_9GAMM</name>
<evidence type="ECO:0000256" key="5">
    <source>
        <dbReference type="ARBA" id="ARBA00023251"/>
    </source>
</evidence>
<protein>
    <recommendedName>
        <fullName evidence="3 6">Beta-lactamase</fullName>
        <ecNumber evidence="3 6">3.5.2.6</ecNumber>
    </recommendedName>
</protein>
<organism evidence="8 9">
    <name type="scientific">Francisella hispaniensis</name>
    <dbReference type="NCBI Taxonomy" id="622488"/>
    <lineage>
        <taxon>Bacteria</taxon>
        <taxon>Pseudomonadati</taxon>
        <taxon>Pseudomonadota</taxon>
        <taxon>Gammaproteobacteria</taxon>
        <taxon>Thiotrichales</taxon>
        <taxon>Francisellaceae</taxon>
        <taxon>Francisella</taxon>
    </lineage>
</organism>
<dbReference type="InterPro" id="IPR000871">
    <property type="entry name" value="Beta-lactam_class-A"/>
</dbReference>
<dbReference type="Gene3D" id="3.40.710.10">
    <property type="entry name" value="DD-peptidase/beta-lactamase superfamily"/>
    <property type="match status" value="1"/>
</dbReference>
<dbReference type="PANTHER" id="PTHR35333:SF3">
    <property type="entry name" value="BETA-LACTAMASE-TYPE TRANSPEPTIDASE FOLD CONTAINING PROTEIN"/>
    <property type="match status" value="1"/>
</dbReference>
<dbReference type="PATRIC" id="fig|676032.3.peg.670"/>
<dbReference type="EC" id="3.5.2.6" evidence="3 6"/>
<evidence type="ECO:0000256" key="1">
    <source>
        <dbReference type="ARBA" id="ARBA00001526"/>
    </source>
</evidence>
<sequence>MKKIITLIIGIIFITFNFATTRIDTQITNDIQNIEKKYGGKIGVYTINRNDWSNFAVNASFYFPICSTYKFLVVGAILKQSMTNSKLLNQKIKISKNQIVDYSPITKNHINQKMTIKQLCKASIQGDNTATNILIEKLGGLKNLNKFILSLADHATKVANLEPKVNHVSLTTNENKTTPKIMARDINKLAFSDDILDKKHRLMFKQWLIASNTGSSRIAAEIPNEWEVGDKTGTCQYGTTNDVAIIWPDDNRAVIIAIFYTQSQKNAKPNSKILREVTKILLDKLQLNNTTKNA</sequence>
<reference evidence="9" key="1">
    <citation type="journal article" date="2011" name="Appl. Environ. Microbiol.">
        <title>Common ancestry and novel genetic traits of Francisella novicida-like isolates from North America and Australia as revealed by comparative genomic analyses.</title>
        <authorList>
            <person name="Siddaramappa S."/>
            <person name="Challacombe J.F."/>
            <person name="Petersen J.M."/>
            <person name="Pillai S."/>
            <person name="Hogg G."/>
            <person name="Kuske C.R."/>
        </authorList>
    </citation>
    <scope>NUCLEOTIDE SEQUENCE [LARGE SCALE GENOMIC DNA]</scope>
    <source>
        <strain evidence="9">3523</strain>
    </source>
</reference>
<dbReference type="GO" id="GO:0046677">
    <property type="term" value="P:response to antibiotic"/>
    <property type="evidence" value="ECO:0007669"/>
    <property type="project" value="UniProtKB-UniRule"/>
</dbReference>
<evidence type="ECO:0000256" key="2">
    <source>
        <dbReference type="ARBA" id="ARBA00009009"/>
    </source>
</evidence>